<feature type="signal peptide" evidence="3">
    <location>
        <begin position="1"/>
        <end position="18"/>
    </location>
</feature>
<feature type="domain" description="SCP" evidence="4">
    <location>
        <begin position="71"/>
        <end position="215"/>
    </location>
</feature>
<sequence>MLVLQLLLLFWFGLGVQSGQSALSIYESNCQLRPCYTLNLACDNDGQLKQCFKGARLVNPKEFQDEIDSSFNTLRDNAAGGKVYKNLPIAARMGRMSWNTELAHLAKLDVYRCQLQPTPCISTQTSYRAGRLAETYAHHYDNTSSGLGVAIQSIISGWTQHVRSITRYATLHVPDNLDEHNILSTSLLLLEDNTQYACAGLQYVHEYNFIFLFSCLFNTDNQEDQRMYQWGIRPGERCRRRDKRYTNLCAVGENYVRQKNHRKVQAVRLMHTT</sequence>
<dbReference type="CDD" id="cd05380">
    <property type="entry name" value="CAP_euk"/>
    <property type="match status" value="1"/>
</dbReference>
<evidence type="ECO:0000259" key="4">
    <source>
        <dbReference type="Pfam" id="PF00188"/>
    </source>
</evidence>
<evidence type="ECO:0000313" key="6">
    <source>
        <dbReference type="Proteomes" id="UP000494163"/>
    </source>
</evidence>
<protein>
    <submittedName>
        <fullName evidence="5">Maker220</fullName>
    </submittedName>
</protein>
<dbReference type="OrthoDB" id="43654at2759"/>
<dbReference type="InterPro" id="IPR014044">
    <property type="entry name" value="CAP_dom"/>
</dbReference>
<evidence type="ECO:0000256" key="1">
    <source>
        <dbReference type="ARBA" id="ARBA00004613"/>
    </source>
</evidence>
<accession>A0A0M4EQ78</accession>
<dbReference type="OMA" id="DNRYCTS"/>
<evidence type="ECO:0000313" key="5">
    <source>
        <dbReference type="EMBL" id="ALC47101.1"/>
    </source>
</evidence>
<dbReference type="SUPFAM" id="SSF55797">
    <property type="entry name" value="PR-1-like"/>
    <property type="match status" value="1"/>
</dbReference>
<name>A0A0M4EQ78_DROBS</name>
<keyword evidence="3" id="KW-0732">Signal</keyword>
<dbReference type="AlphaFoldDB" id="A0A0M4EQ78"/>
<dbReference type="Gene3D" id="3.40.33.10">
    <property type="entry name" value="CAP"/>
    <property type="match status" value="1"/>
</dbReference>
<feature type="chain" id="PRO_5005793860" evidence="3">
    <location>
        <begin position="19"/>
        <end position="273"/>
    </location>
</feature>
<keyword evidence="6" id="KW-1185">Reference proteome</keyword>
<dbReference type="STRING" id="30019.A0A0M4EQ78"/>
<evidence type="ECO:0000256" key="3">
    <source>
        <dbReference type="SAM" id="SignalP"/>
    </source>
</evidence>
<evidence type="ECO:0000256" key="2">
    <source>
        <dbReference type="ARBA" id="ARBA00022525"/>
    </source>
</evidence>
<proteinExistence type="predicted"/>
<dbReference type="Proteomes" id="UP000494163">
    <property type="component" value="Chromosome 3R"/>
</dbReference>
<keyword evidence="2" id="KW-0964">Secreted</keyword>
<gene>
    <name evidence="5" type="ORF">Dbus_chr3Rg1851</name>
</gene>
<organism evidence="5 6">
    <name type="scientific">Drosophila busckii</name>
    <name type="common">Fruit fly</name>
    <dbReference type="NCBI Taxonomy" id="30019"/>
    <lineage>
        <taxon>Eukaryota</taxon>
        <taxon>Metazoa</taxon>
        <taxon>Ecdysozoa</taxon>
        <taxon>Arthropoda</taxon>
        <taxon>Hexapoda</taxon>
        <taxon>Insecta</taxon>
        <taxon>Pterygota</taxon>
        <taxon>Neoptera</taxon>
        <taxon>Endopterygota</taxon>
        <taxon>Diptera</taxon>
        <taxon>Brachycera</taxon>
        <taxon>Muscomorpha</taxon>
        <taxon>Ephydroidea</taxon>
        <taxon>Drosophilidae</taxon>
        <taxon>Drosophila</taxon>
    </lineage>
</organism>
<reference evidence="5 6" key="1">
    <citation type="submission" date="2015-08" db="EMBL/GenBank/DDBJ databases">
        <title>Ancestral chromatin configuration constrains chromatin evolution on differentiating sex chromosomes in Drosophila.</title>
        <authorList>
            <person name="Zhou Q."/>
            <person name="Bachtrog D."/>
        </authorList>
    </citation>
    <scope>NUCLEOTIDE SEQUENCE [LARGE SCALE GENOMIC DNA]</scope>
    <source>
        <tissue evidence="5">Whole larvae</tissue>
    </source>
</reference>
<comment type="subcellular location">
    <subcellularLocation>
        <location evidence="1">Secreted</location>
    </subcellularLocation>
</comment>
<dbReference type="EMBL" id="CP012526">
    <property type="protein sequence ID" value="ALC47101.1"/>
    <property type="molecule type" value="Genomic_DNA"/>
</dbReference>
<dbReference type="InterPro" id="IPR035940">
    <property type="entry name" value="CAP_sf"/>
</dbReference>
<dbReference type="Pfam" id="PF00188">
    <property type="entry name" value="CAP"/>
    <property type="match status" value="1"/>
</dbReference>
<dbReference type="GO" id="GO:0005576">
    <property type="term" value="C:extracellular region"/>
    <property type="evidence" value="ECO:0007669"/>
    <property type="project" value="UniProtKB-SubCell"/>
</dbReference>